<sequence length="39" mass="4298">MIMALGDFFGLGYELAQLFIGLVQSNIGNIKQVKDLNIL</sequence>
<name>A0A0F9PC71_9ZZZZ</name>
<protein>
    <submittedName>
        <fullName evidence="1">Uncharacterized protein</fullName>
    </submittedName>
</protein>
<dbReference type="EMBL" id="LAZR01005600">
    <property type="protein sequence ID" value="KKM98590.1"/>
    <property type="molecule type" value="Genomic_DNA"/>
</dbReference>
<gene>
    <name evidence="1" type="ORF">LCGC14_1156320</name>
</gene>
<comment type="caution">
    <text evidence="1">The sequence shown here is derived from an EMBL/GenBank/DDBJ whole genome shotgun (WGS) entry which is preliminary data.</text>
</comment>
<dbReference type="AlphaFoldDB" id="A0A0F9PC71"/>
<evidence type="ECO:0000313" key="1">
    <source>
        <dbReference type="EMBL" id="KKM98590.1"/>
    </source>
</evidence>
<proteinExistence type="predicted"/>
<reference evidence="1" key="1">
    <citation type="journal article" date="2015" name="Nature">
        <title>Complex archaea that bridge the gap between prokaryotes and eukaryotes.</title>
        <authorList>
            <person name="Spang A."/>
            <person name="Saw J.H."/>
            <person name="Jorgensen S.L."/>
            <person name="Zaremba-Niedzwiedzka K."/>
            <person name="Martijn J."/>
            <person name="Lind A.E."/>
            <person name="van Eijk R."/>
            <person name="Schleper C."/>
            <person name="Guy L."/>
            <person name="Ettema T.J."/>
        </authorList>
    </citation>
    <scope>NUCLEOTIDE SEQUENCE</scope>
</reference>
<organism evidence="1">
    <name type="scientific">marine sediment metagenome</name>
    <dbReference type="NCBI Taxonomy" id="412755"/>
    <lineage>
        <taxon>unclassified sequences</taxon>
        <taxon>metagenomes</taxon>
        <taxon>ecological metagenomes</taxon>
    </lineage>
</organism>
<accession>A0A0F9PC71</accession>